<dbReference type="InterPro" id="IPR052891">
    <property type="entry name" value="DNA-3mA_glycosylase"/>
</dbReference>
<dbReference type="STRING" id="1423726.FC07_GL002794"/>
<evidence type="ECO:0000313" key="1">
    <source>
        <dbReference type="EMBL" id="KRK39074.1"/>
    </source>
</evidence>
<dbReference type="AlphaFoldDB" id="A0A0R1H639"/>
<dbReference type="RefSeq" id="WP_057904450.1">
    <property type="nucleotide sequence ID" value="NZ_AZDA01000046.1"/>
</dbReference>
<evidence type="ECO:0000313" key="2">
    <source>
        <dbReference type="Proteomes" id="UP000051461"/>
    </source>
</evidence>
<dbReference type="Proteomes" id="UP000051461">
    <property type="component" value="Unassembled WGS sequence"/>
</dbReference>
<dbReference type="GO" id="GO:0008725">
    <property type="term" value="F:DNA-3-methyladenine glycosylase activity"/>
    <property type="evidence" value="ECO:0007669"/>
    <property type="project" value="InterPro"/>
</dbReference>
<dbReference type="PANTHER" id="PTHR30037">
    <property type="entry name" value="DNA-3-METHYLADENINE GLYCOSYLASE 1"/>
    <property type="match status" value="1"/>
</dbReference>
<dbReference type="PATRIC" id="fig|1423726.3.peg.2904"/>
<dbReference type="Pfam" id="PF03352">
    <property type="entry name" value="Adenine_glyco"/>
    <property type="match status" value="1"/>
</dbReference>
<gene>
    <name evidence="1" type="ORF">FC07_GL002794</name>
</gene>
<comment type="caution">
    <text evidence="1">The sequence shown here is derived from an EMBL/GenBank/DDBJ whole genome shotgun (WGS) entry which is preliminary data.</text>
</comment>
<reference evidence="1 2" key="1">
    <citation type="journal article" date="2015" name="Genome Announc.">
        <title>Expanding the biotechnology potential of lactobacilli through comparative genomics of 213 strains and associated genera.</title>
        <authorList>
            <person name="Sun Z."/>
            <person name="Harris H.M."/>
            <person name="McCann A."/>
            <person name="Guo C."/>
            <person name="Argimon S."/>
            <person name="Zhang W."/>
            <person name="Yang X."/>
            <person name="Jeffery I.B."/>
            <person name="Cooney J.C."/>
            <person name="Kagawa T.F."/>
            <person name="Liu W."/>
            <person name="Song Y."/>
            <person name="Salvetti E."/>
            <person name="Wrobel A."/>
            <person name="Rasinkangas P."/>
            <person name="Parkhill J."/>
            <person name="Rea M.C."/>
            <person name="O'Sullivan O."/>
            <person name="Ritari J."/>
            <person name="Douillard F.P."/>
            <person name="Paul Ross R."/>
            <person name="Yang R."/>
            <person name="Briner A.E."/>
            <person name="Felis G.E."/>
            <person name="de Vos W.M."/>
            <person name="Barrangou R."/>
            <person name="Klaenhammer T.R."/>
            <person name="Caufield P.W."/>
            <person name="Cui Y."/>
            <person name="Zhang H."/>
            <person name="O'Toole P.W."/>
        </authorList>
    </citation>
    <scope>NUCLEOTIDE SEQUENCE [LARGE SCALE GENOMIC DNA]</scope>
    <source>
        <strain evidence="1 2">DSM 20003</strain>
    </source>
</reference>
<name>A0A0R1H639_9LACO</name>
<dbReference type="GO" id="GO:0006284">
    <property type="term" value="P:base-excision repair"/>
    <property type="evidence" value="ECO:0007669"/>
    <property type="project" value="InterPro"/>
</dbReference>
<dbReference type="SUPFAM" id="SSF48150">
    <property type="entry name" value="DNA-glycosylase"/>
    <property type="match status" value="1"/>
</dbReference>
<protein>
    <submittedName>
        <fullName evidence="1">Methyladenine glycosylase family protein</fullName>
    </submittedName>
</protein>
<dbReference type="InterPro" id="IPR005019">
    <property type="entry name" value="Adenine_glyco"/>
</dbReference>
<proteinExistence type="predicted"/>
<accession>A0A0R1H639</accession>
<organism evidence="1 2">
    <name type="scientific">Loigolactobacillus bifermentans DSM 20003</name>
    <dbReference type="NCBI Taxonomy" id="1423726"/>
    <lineage>
        <taxon>Bacteria</taxon>
        <taxon>Bacillati</taxon>
        <taxon>Bacillota</taxon>
        <taxon>Bacilli</taxon>
        <taxon>Lactobacillales</taxon>
        <taxon>Lactobacillaceae</taxon>
        <taxon>Loigolactobacillus</taxon>
    </lineage>
</organism>
<keyword evidence="2" id="KW-1185">Reference proteome</keyword>
<dbReference type="OrthoDB" id="9807664at2"/>
<dbReference type="EMBL" id="AZDA01000046">
    <property type="protein sequence ID" value="KRK39074.1"/>
    <property type="molecule type" value="Genomic_DNA"/>
</dbReference>
<dbReference type="Gene3D" id="1.10.340.30">
    <property type="entry name" value="Hypothetical protein, domain 2"/>
    <property type="match status" value="1"/>
</dbReference>
<sequence>MRTKQWWTGSPEANAYYQTEWGRPEHDDQRLFEILALLMFQAGLSWRTVLRKRPALRQAFAQFEPARVSRMQATDIERLLRDPKLIRNRRKIEAVIHNAQVVQHVQTQFGSFDQFVWDIVDGQPIVAPTTDLTKIARQTPLSKKAAIVFKQNGFTFVGPTLLYSFMQAAGLVDHYLESPK</sequence>
<dbReference type="PANTHER" id="PTHR30037:SF4">
    <property type="entry name" value="DNA-3-METHYLADENINE GLYCOSYLASE I"/>
    <property type="match status" value="1"/>
</dbReference>
<dbReference type="InterPro" id="IPR011257">
    <property type="entry name" value="DNA_glycosylase"/>
</dbReference>